<feature type="compositionally biased region" description="Basic and acidic residues" evidence="1">
    <location>
        <begin position="9"/>
        <end position="22"/>
    </location>
</feature>
<feature type="domain" description="J" evidence="2">
    <location>
        <begin position="93"/>
        <end position="157"/>
    </location>
</feature>
<dbReference type="PRINTS" id="PR00625">
    <property type="entry name" value="JDOMAIN"/>
</dbReference>
<dbReference type="Gene3D" id="2.160.20.80">
    <property type="entry name" value="E3 ubiquitin-protein ligase SopA"/>
    <property type="match status" value="2"/>
</dbReference>
<dbReference type="PANTHER" id="PTHR43096">
    <property type="entry name" value="DNAJ HOMOLOG 1, MITOCHONDRIAL-RELATED"/>
    <property type="match status" value="1"/>
</dbReference>
<dbReference type="SUPFAM" id="SSF141571">
    <property type="entry name" value="Pentapeptide repeat-like"/>
    <property type="match status" value="1"/>
</dbReference>
<organism evidence="3 4">
    <name type="scientific">Tepidiforma bonchosmolovskayae</name>
    <dbReference type="NCBI Taxonomy" id="2601677"/>
    <lineage>
        <taxon>Bacteria</taxon>
        <taxon>Bacillati</taxon>
        <taxon>Chloroflexota</taxon>
        <taxon>Tepidiformia</taxon>
        <taxon>Tepidiformales</taxon>
        <taxon>Tepidiformaceae</taxon>
        <taxon>Tepidiforma</taxon>
    </lineage>
</organism>
<gene>
    <name evidence="3" type="ORF">Tbon_05785</name>
</gene>
<dbReference type="Proteomes" id="UP000326331">
    <property type="component" value="Chromosome"/>
</dbReference>
<accession>A0ABX6C1B5</accession>
<dbReference type="SUPFAM" id="SSF46565">
    <property type="entry name" value="Chaperone J-domain"/>
    <property type="match status" value="2"/>
</dbReference>
<feature type="region of interest" description="Disordered" evidence="1">
    <location>
        <begin position="1"/>
        <end position="88"/>
    </location>
</feature>
<dbReference type="Gene3D" id="1.10.287.110">
    <property type="entry name" value="DnaJ domain"/>
    <property type="match status" value="2"/>
</dbReference>
<feature type="region of interest" description="Disordered" evidence="1">
    <location>
        <begin position="154"/>
        <end position="218"/>
    </location>
</feature>
<dbReference type="Pfam" id="PF00805">
    <property type="entry name" value="Pentapeptide"/>
    <property type="match status" value="3"/>
</dbReference>
<reference evidence="3 4" key="1">
    <citation type="submission" date="2019-10" db="EMBL/GenBank/DDBJ databases">
        <title>Thermopilla bonchosmolovskayae gen. nov., sp. nov., a moderately thermophilic Chloroflexi bacterium from a Chukotka hot spring (Arctic, Russia), representing a novel classis Thermopillaia, which include previously uncultivated lineage OLB14.</title>
        <authorList>
            <person name="Kochetkova T.V."/>
            <person name="Zayulina K.S."/>
            <person name="Zhigarkov V.S."/>
            <person name="Minaev N.V."/>
            <person name="Novikov A."/>
            <person name="Toshchakov S.V."/>
            <person name="Elcheninov A.G."/>
            <person name="Kublanov I.V."/>
        </authorList>
    </citation>
    <scope>NUCLEOTIDE SEQUENCE [LARGE SCALE GENOMIC DNA]</scope>
    <source>
        <strain evidence="3 4">3753O</strain>
    </source>
</reference>
<dbReference type="InterPro" id="IPR001623">
    <property type="entry name" value="DnaJ_domain"/>
</dbReference>
<sequence>MGGMGRVYGRREEGGGRREPRPAARPSPEGGGRREERGDGRLEGGAGWRPSSLIPPPSAGRKGEAGLPPPPGGRGPRRGGLLWDTGAMGPGKDYYAELEVSATASFEEVRAAYRRLARAHHPDVNPSAQAAERMRRINEAWEVLRDPVRRAEYDRTRPAGAARAFAGSRAGRGGAAPGQGRPRARPTGAARPASRPRPAEPPPQDRPPEPGAAPKVDGSVDWYEFLGVPPGASREAIRKAIASLADELLGGAISGERLTCQRQRLREAWAILSDARLRAAYDRARAEHLAAEGANGSGPAARDDGRRMPAGYRTGPVAVGGLVLEAGAKLAGADLRGADLRGLDLAGADLSGAQLQGANLEAASLRRTNLRGARLDGANLRWADLSHAACEGASFRQADLGESALAGTVFTRASLAGAVLEGAVGPGVNFEYADLARADFTGALITPALIERGKLAGTVLPDGSVRG</sequence>
<dbReference type="SMART" id="SM00271">
    <property type="entry name" value="DnaJ"/>
    <property type="match status" value="2"/>
</dbReference>
<feature type="compositionally biased region" description="Basic and acidic residues" evidence="1">
    <location>
        <begin position="31"/>
        <end position="42"/>
    </location>
</feature>
<proteinExistence type="predicted"/>
<keyword evidence="4" id="KW-1185">Reference proteome</keyword>
<evidence type="ECO:0000256" key="1">
    <source>
        <dbReference type="SAM" id="MobiDB-lite"/>
    </source>
</evidence>
<dbReference type="InterPro" id="IPR036869">
    <property type="entry name" value="J_dom_sf"/>
</dbReference>
<dbReference type="EMBL" id="CP042829">
    <property type="protein sequence ID" value="QFG02820.1"/>
    <property type="molecule type" value="Genomic_DNA"/>
</dbReference>
<dbReference type="Pfam" id="PF00226">
    <property type="entry name" value="DnaJ"/>
    <property type="match status" value="1"/>
</dbReference>
<feature type="compositionally biased region" description="Low complexity" evidence="1">
    <location>
        <begin position="158"/>
        <end position="169"/>
    </location>
</feature>
<protein>
    <recommendedName>
        <fullName evidence="2">J domain-containing protein</fullName>
    </recommendedName>
</protein>
<evidence type="ECO:0000313" key="3">
    <source>
        <dbReference type="EMBL" id="QFG02820.1"/>
    </source>
</evidence>
<dbReference type="PANTHER" id="PTHR43096:SF10">
    <property type="entry name" value="CHAPERONE PROTEIN DNAJ A6, CHLOROPLASTIC"/>
    <property type="match status" value="1"/>
</dbReference>
<feature type="compositionally biased region" description="Low complexity" evidence="1">
    <location>
        <begin position="178"/>
        <end position="193"/>
    </location>
</feature>
<dbReference type="PROSITE" id="PS50076">
    <property type="entry name" value="DNAJ_2"/>
    <property type="match status" value="2"/>
</dbReference>
<evidence type="ECO:0000259" key="2">
    <source>
        <dbReference type="PROSITE" id="PS50076"/>
    </source>
</evidence>
<feature type="domain" description="J" evidence="2">
    <location>
        <begin position="221"/>
        <end position="285"/>
    </location>
</feature>
<name>A0ABX6C1B5_9CHLR</name>
<feature type="compositionally biased region" description="Pro residues" evidence="1">
    <location>
        <begin position="199"/>
        <end position="211"/>
    </location>
</feature>
<dbReference type="CDD" id="cd06257">
    <property type="entry name" value="DnaJ"/>
    <property type="match status" value="2"/>
</dbReference>
<dbReference type="InterPro" id="IPR001646">
    <property type="entry name" value="5peptide_repeat"/>
</dbReference>
<evidence type="ECO:0000313" key="4">
    <source>
        <dbReference type="Proteomes" id="UP000326331"/>
    </source>
</evidence>